<evidence type="ECO:0000256" key="1">
    <source>
        <dbReference type="ARBA" id="ARBA00023125"/>
    </source>
</evidence>
<sequence>MLYTVGEMAKVMGVPASTLRYYDNEGILPCVERSNGGIRMFTDKWLKVVECLKKSGLSIKDIKAFTEMIDRGDDSLQERLTLFRTRRDSVKKQIADLQETLDYLEFKCWYYEEAIQDGTESKVRSLTVDAIPDQYKSTKQKMSIPDSEGAVMSCELENMASSDGMYR</sequence>
<accession>A0A174GHD2</accession>
<dbReference type="GO" id="GO:0003677">
    <property type="term" value="F:DNA binding"/>
    <property type="evidence" value="ECO:0007669"/>
    <property type="project" value="UniProtKB-KW"/>
</dbReference>
<dbReference type="PANTHER" id="PTHR30204">
    <property type="entry name" value="REDOX-CYCLING DRUG-SENSING TRANSCRIPTIONAL ACTIVATOR SOXR"/>
    <property type="match status" value="1"/>
</dbReference>
<dbReference type="InterPro" id="IPR000551">
    <property type="entry name" value="MerR-type_HTH_dom"/>
</dbReference>
<feature type="domain" description="HTH merR-type" evidence="2">
    <location>
        <begin position="2"/>
        <end position="68"/>
    </location>
</feature>
<dbReference type="AlphaFoldDB" id="A0A174GHD2"/>
<dbReference type="Gene3D" id="1.10.1660.10">
    <property type="match status" value="1"/>
</dbReference>
<protein>
    <submittedName>
        <fullName evidence="3">HTH-type transcriptional regulator AdhR</fullName>
    </submittedName>
</protein>
<dbReference type="PROSITE" id="PS50937">
    <property type="entry name" value="HTH_MERR_2"/>
    <property type="match status" value="1"/>
</dbReference>
<dbReference type="RefSeq" id="WP_070102423.1">
    <property type="nucleotide sequence ID" value="NZ_CYZU01000024.1"/>
</dbReference>
<dbReference type="PANTHER" id="PTHR30204:SF83">
    <property type="entry name" value="TRANSCRIPTIONAL REGULATOR, MERR FAMILY"/>
    <property type="match status" value="1"/>
</dbReference>
<dbReference type="SUPFAM" id="SSF46955">
    <property type="entry name" value="Putative DNA-binding domain"/>
    <property type="match status" value="1"/>
</dbReference>
<dbReference type="InterPro" id="IPR009061">
    <property type="entry name" value="DNA-bd_dom_put_sf"/>
</dbReference>
<reference evidence="3 4" key="1">
    <citation type="submission" date="2015-09" db="EMBL/GenBank/DDBJ databases">
        <authorList>
            <consortium name="Pathogen Informatics"/>
        </authorList>
    </citation>
    <scope>NUCLEOTIDE SEQUENCE [LARGE SCALE GENOMIC DNA]</scope>
    <source>
        <strain evidence="3 4">2789STDY5834876</strain>
    </source>
</reference>
<gene>
    <name evidence="3" type="primary">adhR_2</name>
    <name evidence="3" type="ORF">ERS852491_02698</name>
</gene>
<keyword evidence="1" id="KW-0238">DNA-binding</keyword>
<evidence type="ECO:0000313" key="4">
    <source>
        <dbReference type="Proteomes" id="UP000095544"/>
    </source>
</evidence>
<dbReference type="GO" id="GO:0003700">
    <property type="term" value="F:DNA-binding transcription factor activity"/>
    <property type="evidence" value="ECO:0007669"/>
    <property type="project" value="InterPro"/>
</dbReference>
<organism evidence="3 4">
    <name type="scientific">Faecalicatena contorta</name>
    <dbReference type="NCBI Taxonomy" id="39482"/>
    <lineage>
        <taxon>Bacteria</taxon>
        <taxon>Bacillati</taxon>
        <taxon>Bacillota</taxon>
        <taxon>Clostridia</taxon>
        <taxon>Lachnospirales</taxon>
        <taxon>Lachnospiraceae</taxon>
        <taxon>Faecalicatena</taxon>
    </lineage>
</organism>
<evidence type="ECO:0000259" key="2">
    <source>
        <dbReference type="PROSITE" id="PS50937"/>
    </source>
</evidence>
<dbReference type="CDD" id="cd01109">
    <property type="entry name" value="HTH_YyaN"/>
    <property type="match status" value="1"/>
</dbReference>
<proteinExistence type="predicted"/>
<dbReference type="Pfam" id="PF13411">
    <property type="entry name" value="MerR_1"/>
    <property type="match status" value="1"/>
</dbReference>
<dbReference type="SMART" id="SM00422">
    <property type="entry name" value="HTH_MERR"/>
    <property type="match status" value="1"/>
</dbReference>
<evidence type="ECO:0000313" key="3">
    <source>
        <dbReference type="EMBL" id="CUO59875.1"/>
    </source>
</evidence>
<dbReference type="OrthoDB" id="9811174at2"/>
<dbReference type="InterPro" id="IPR047057">
    <property type="entry name" value="MerR_fam"/>
</dbReference>
<dbReference type="EMBL" id="CYZU01000024">
    <property type="protein sequence ID" value="CUO59875.1"/>
    <property type="molecule type" value="Genomic_DNA"/>
</dbReference>
<dbReference type="Proteomes" id="UP000095544">
    <property type="component" value="Unassembled WGS sequence"/>
</dbReference>
<dbReference type="STRING" id="39482.ERS852491_02698"/>
<name>A0A174GHD2_9FIRM</name>